<dbReference type="GO" id="GO:0043139">
    <property type="term" value="F:5'-3' DNA helicase activity"/>
    <property type="evidence" value="ECO:0007669"/>
    <property type="project" value="TreeGrafter"/>
</dbReference>
<evidence type="ECO:0008006" key="10">
    <source>
        <dbReference type="Google" id="ProtNLM"/>
    </source>
</evidence>
<evidence type="ECO:0000256" key="1">
    <source>
        <dbReference type="ARBA" id="ARBA00007913"/>
    </source>
</evidence>
<dbReference type="SUPFAM" id="SSF52540">
    <property type="entry name" value="P-loop containing nucleoside triphosphate hydrolases"/>
    <property type="match status" value="1"/>
</dbReference>
<dbReference type="InterPro" id="IPR050534">
    <property type="entry name" value="Coronavir_polyprotein_1ab"/>
</dbReference>
<feature type="domain" description="DNA2/NAM7 helicase-like C-terminal" evidence="7">
    <location>
        <begin position="846"/>
        <end position="1068"/>
    </location>
</feature>
<evidence type="ECO:0000256" key="3">
    <source>
        <dbReference type="ARBA" id="ARBA00022801"/>
    </source>
</evidence>
<evidence type="ECO:0000259" key="7">
    <source>
        <dbReference type="Pfam" id="PF13087"/>
    </source>
</evidence>
<evidence type="ECO:0000313" key="8">
    <source>
        <dbReference type="EMBL" id="PPQ34160.1"/>
    </source>
</evidence>
<comment type="caution">
    <text evidence="8">The sequence shown here is derived from an EMBL/GenBank/DDBJ whole genome shotgun (WGS) entry which is preliminary data.</text>
</comment>
<accession>A0A2S6NHS8</accession>
<evidence type="ECO:0000313" key="9">
    <source>
        <dbReference type="Proteomes" id="UP000239724"/>
    </source>
</evidence>
<keyword evidence="4" id="KW-0347">Helicase</keyword>
<dbReference type="InterPro" id="IPR041677">
    <property type="entry name" value="DNA2/NAM7_AAA_11"/>
</dbReference>
<keyword evidence="3" id="KW-0378">Hydrolase</keyword>
<evidence type="ECO:0000259" key="6">
    <source>
        <dbReference type="Pfam" id="PF13086"/>
    </source>
</evidence>
<evidence type="ECO:0000256" key="4">
    <source>
        <dbReference type="ARBA" id="ARBA00022806"/>
    </source>
</evidence>
<evidence type="ECO:0000256" key="5">
    <source>
        <dbReference type="ARBA" id="ARBA00022840"/>
    </source>
</evidence>
<dbReference type="GO" id="GO:0005524">
    <property type="term" value="F:ATP binding"/>
    <property type="evidence" value="ECO:0007669"/>
    <property type="project" value="UniProtKB-KW"/>
</dbReference>
<feature type="domain" description="DNA2/NAM7 helicase helicase" evidence="6">
    <location>
        <begin position="434"/>
        <end position="817"/>
    </location>
</feature>
<organism evidence="8 9">
    <name type="scientific">Rhodopila globiformis</name>
    <name type="common">Rhodopseudomonas globiformis</name>
    <dbReference type="NCBI Taxonomy" id="1071"/>
    <lineage>
        <taxon>Bacteria</taxon>
        <taxon>Pseudomonadati</taxon>
        <taxon>Pseudomonadota</taxon>
        <taxon>Alphaproteobacteria</taxon>
        <taxon>Acetobacterales</taxon>
        <taxon>Acetobacteraceae</taxon>
        <taxon>Rhodopila</taxon>
    </lineage>
</organism>
<evidence type="ECO:0000256" key="2">
    <source>
        <dbReference type="ARBA" id="ARBA00022741"/>
    </source>
</evidence>
<dbReference type="RefSeq" id="WP_104519148.1">
    <property type="nucleotide sequence ID" value="NZ_NHRY01000128.1"/>
</dbReference>
<dbReference type="GO" id="GO:0016787">
    <property type="term" value="F:hydrolase activity"/>
    <property type="evidence" value="ECO:0007669"/>
    <property type="project" value="UniProtKB-KW"/>
</dbReference>
<name>A0A2S6NHS8_RHOGL</name>
<keyword evidence="5" id="KW-0067">ATP-binding</keyword>
<keyword evidence="2" id="KW-0547">Nucleotide-binding</keyword>
<dbReference type="CDD" id="cd18808">
    <property type="entry name" value="SF1_C_Upf1"/>
    <property type="match status" value="1"/>
</dbReference>
<dbReference type="PANTHER" id="PTHR43788:SF8">
    <property type="entry name" value="DNA-BINDING PROTEIN SMUBP-2"/>
    <property type="match status" value="1"/>
</dbReference>
<reference evidence="8 9" key="1">
    <citation type="journal article" date="2018" name="Arch. Microbiol.">
        <title>New insights into the metabolic potential of the phototrophic purple bacterium Rhodopila globiformis DSM 161(T) from its draft genome sequence and evidence for a vanadium-dependent nitrogenase.</title>
        <authorList>
            <person name="Imhoff J.F."/>
            <person name="Rahn T."/>
            <person name="Kunzel S."/>
            <person name="Neulinger S.C."/>
        </authorList>
    </citation>
    <scope>NUCLEOTIDE SEQUENCE [LARGE SCALE GENOMIC DNA]</scope>
    <source>
        <strain evidence="8 9">DSM 161</strain>
    </source>
</reference>
<dbReference type="Gene3D" id="3.40.50.300">
    <property type="entry name" value="P-loop containing nucleotide triphosphate hydrolases"/>
    <property type="match status" value="2"/>
</dbReference>
<dbReference type="EMBL" id="NHRY01000128">
    <property type="protein sequence ID" value="PPQ34160.1"/>
    <property type="molecule type" value="Genomic_DNA"/>
</dbReference>
<dbReference type="AlphaFoldDB" id="A0A2S6NHS8"/>
<dbReference type="Pfam" id="PF13086">
    <property type="entry name" value="AAA_11"/>
    <property type="match status" value="1"/>
</dbReference>
<keyword evidence="9" id="KW-1185">Reference proteome</keyword>
<dbReference type="Pfam" id="PF13087">
    <property type="entry name" value="AAA_12"/>
    <property type="match status" value="1"/>
</dbReference>
<dbReference type="PANTHER" id="PTHR43788">
    <property type="entry name" value="DNA2/NAM7 HELICASE FAMILY MEMBER"/>
    <property type="match status" value="1"/>
</dbReference>
<comment type="similarity">
    <text evidence="1">Belongs to the DNA2/NAM7 helicase family.</text>
</comment>
<dbReference type="InterPro" id="IPR027417">
    <property type="entry name" value="P-loop_NTPase"/>
</dbReference>
<proteinExistence type="inferred from homology"/>
<dbReference type="InterPro" id="IPR041679">
    <property type="entry name" value="DNA2/NAM7-like_C"/>
</dbReference>
<dbReference type="Proteomes" id="UP000239724">
    <property type="component" value="Unassembled WGS sequence"/>
</dbReference>
<dbReference type="InterPro" id="IPR047187">
    <property type="entry name" value="SF1_C_Upf1"/>
</dbReference>
<dbReference type="OrthoDB" id="9757917at2"/>
<sequence>MKIDQVPYGQLESLRLRWTSASGALPNAAVPGAEALLQFSEREAQATLRVGGEVLGVQGDGRKHEVLLDDLCTRHFPHIAWVVDAGAQVLTLQVRTFLHALTLPPIELGIDEKALEALERIDRKLASPERALDWLDEQFFLDGEAGRRGFATAESTTGAFALFGRTARAFIRRVKRPDSTEGLLVDRVARGRGQGGEQLALVSGDVRFVDATVAGKLRADAAAQLSSLITAGSSFLDLWSRYGSMENEAALRRARRAGWLKYDHVESLPDGRYRFSLANDCTLEDADQFKRTLTEEQGLGVEAVSEVPEVLTREMSWAEYEAQPRPKDAPSPATFDGRVELHRRDRTITLLQRRSDDGTPPGTGALVVSLHGDKTRLKRRAEAEGAIREARCPMPQLGLLLEGRPVATPRRGAIAPVTPNVRRKVFGARSPTPAQEKALQVALNTPDIALIQGPPGTGKTTVIVALVERLQEVWDTQDGVQGRLLLSGFQHDAVENAIQRMNINGLPPIKFGGRSNSTEDADRVDVTIDRWCNERSAEIRKNLPSRPASALQKELSELVQGYLLAPGTRAHTASLLRSFTPHLLGAVPAALVDRLVTLARDLSEHARAARRGDPDHERLVRCVRALRCDGRSFADDGPRNADRLARALARAERRDEQAKKLLETATLWTGAGDPPFLDDLRALRRRLLLDMLPPDRTEDTIPRVRTDILELLGEVRDHLEQHQNTSRDGADEATWRFLAALEGEPEAVKRAILSYTSVFAATCQQSARQELAALKGSEGYDTVVVDEAARAMPLDLFVPMARAKRRIVLVGDHRQLPHILDQELERELEEALSGGKSAGERTSEMLKESLFERLFKDLGDREKRDGIPRVVTLDEQYRMHPVLGQFVSDQFYKPHGEAFRSPRPASEFVHSLPGYSGSASWLSVPRKLGLERDGQSKSRPVEAEAIVAELKRLMDSKEGRELTFGVISFYKQQVKVIEDALVDAGIVARTDDATEIVEPYRELVLPNGRVAERLRFGTVDAFQGMEFDVVFLSMVRSNPRGIFGHVTSPNRLCVAMSRQKRLLIVAGDDGMLHAANAPKAISPLVEFHKLSEVRDAARV</sequence>
<protein>
    <recommendedName>
        <fullName evidence="10">AAA+ ATPase domain-containing protein</fullName>
    </recommendedName>
</protein>
<gene>
    <name evidence="8" type="ORF">CCS01_12325</name>
</gene>